<reference evidence="1" key="1">
    <citation type="journal article" date="2015" name="Nature">
        <title>Complex archaea that bridge the gap between prokaryotes and eukaryotes.</title>
        <authorList>
            <person name="Spang A."/>
            <person name="Saw J.H."/>
            <person name="Jorgensen S.L."/>
            <person name="Zaremba-Niedzwiedzka K."/>
            <person name="Martijn J."/>
            <person name="Lind A.E."/>
            <person name="van Eijk R."/>
            <person name="Schleper C."/>
            <person name="Guy L."/>
            <person name="Ettema T.J."/>
        </authorList>
    </citation>
    <scope>NUCLEOTIDE SEQUENCE</scope>
</reference>
<protein>
    <submittedName>
        <fullName evidence="1">Uncharacterized protein</fullName>
    </submittedName>
</protein>
<dbReference type="EMBL" id="LAZR01001744">
    <property type="protein sequence ID" value="KKN39776.1"/>
    <property type="molecule type" value="Genomic_DNA"/>
</dbReference>
<sequence>MVKEVRKYINILIESEELSKITEKRKKPRKKDYSEEEWAHIKAIRAARRAVSEILSRDARDTINILDKKGYELSHQAATSIAKRMSLGMLELIDSDKNDIEKIFNQVNGAFNSTAKDHPEYGIEYQYRDQFVEIMVDLVSNNFEKYKLAVEQV</sequence>
<organism evidence="1">
    <name type="scientific">marine sediment metagenome</name>
    <dbReference type="NCBI Taxonomy" id="412755"/>
    <lineage>
        <taxon>unclassified sequences</taxon>
        <taxon>metagenomes</taxon>
        <taxon>ecological metagenomes</taxon>
    </lineage>
</organism>
<dbReference type="AlphaFoldDB" id="A0A0F9SRY9"/>
<accession>A0A0F9SRY9</accession>
<proteinExistence type="predicted"/>
<comment type="caution">
    <text evidence="1">The sequence shown here is derived from an EMBL/GenBank/DDBJ whole genome shotgun (WGS) entry which is preliminary data.</text>
</comment>
<name>A0A0F9SRY9_9ZZZZ</name>
<evidence type="ECO:0000313" key="1">
    <source>
        <dbReference type="EMBL" id="KKN39776.1"/>
    </source>
</evidence>
<gene>
    <name evidence="1" type="ORF">LCGC14_0740160</name>
</gene>